<comment type="caution">
    <text evidence="2">The sequence shown here is derived from an EMBL/GenBank/DDBJ whole genome shotgun (WGS) entry which is preliminary data.</text>
</comment>
<name>A0ABW2SKK3_9ACTO</name>
<dbReference type="EMBL" id="JBHTEF010000001">
    <property type="protein sequence ID" value="MFC7580371.1"/>
    <property type="molecule type" value="Genomic_DNA"/>
</dbReference>
<protein>
    <submittedName>
        <fullName evidence="2">Preprotein translocase subunit YajC</fullName>
    </submittedName>
</protein>
<evidence type="ECO:0000313" key="3">
    <source>
        <dbReference type="Proteomes" id="UP001596527"/>
    </source>
</evidence>
<organism evidence="2 3">
    <name type="scientific">Schaalia naturae</name>
    <dbReference type="NCBI Taxonomy" id="635203"/>
    <lineage>
        <taxon>Bacteria</taxon>
        <taxon>Bacillati</taxon>
        <taxon>Actinomycetota</taxon>
        <taxon>Actinomycetes</taxon>
        <taxon>Actinomycetales</taxon>
        <taxon>Actinomycetaceae</taxon>
        <taxon>Schaalia</taxon>
    </lineage>
</organism>
<evidence type="ECO:0000256" key="1">
    <source>
        <dbReference type="SAM" id="MobiDB-lite"/>
    </source>
</evidence>
<proteinExistence type="predicted"/>
<feature type="compositionally biased region" description="Acidic residues" evidence="1">
    <location>
        <begin position="92"/>
        <end position="102"/>
    </location>
</feature>
<sequence>MGFLLIMLVLLVFMMWSGNRSRKKMQNQQEEHRRRMDEGLVPGAWVKTSVGFWGRFADRDGDVVILETPGGTETYWDVAAVRDIGEPPFAADEPEAPVEEEPEKPVLGLEPGGPSFAQTPEPPSSSDVSDAPDPGTSFEPPSSAAEPDDDSDTKN</sequence>
<dbReference type="Proteomes" id="UP001596527">
    <property type="component" value="Unassembled WGS sequence"/>
</dbReference>
<evidence type="ECO:0000313" key="2">
    <source>
        <dbReference type="EMBL" id="MFC7580371.1"/>
    </source>
</evidence>
<dbReference type="InterPro" id="IPR003849">
    <property type="entry name" value="Preprotein_translocase_YajC"/>
</dbReference>
<dbReference type="SMART" id="SM01323">
    <property type="entry name" value="YajC"/>
    <property type="match status" value="1"/>
</dbReference>
<reference evidence="3" key="1">
    <citation type="journal article" date="2019" name="Int. J. Syst. Evol. Microbiol.">
        <title>The Global Catalogue of Microorganisms (GCM) 10K type strain sequencing project: providing services to taxonomists for standard genome sequencing and annotation.</title>
        <authorList>
            <consortium name="The Broad Institute Genomics Platform"/>
            <consortium name="The Broad Institute Genome Sequencing Center for Infectious Disease"/>
            <person name="Wu L."/>
            <person name="Ma J."/>
        </authorList>
    </citation>
    <scope>NUCLEOTIDE SEQUENCE [LARGE SCALE GENOMIC DNA]</scope>
    <source>
        <strain evidence="3">CCUG 56698</strain>
    </source>
</reference>
<feature type="compositionally biased region" description="Low complexity" evidence="1">
    <location>
        <begin position="105"/>
        <end position="114"/>
    </location>
</feature>
<dbReference type="Pfam" id="PF02699">
    <property type="entry name" value="YajC"/>
    <property type="match status" value="1"/>
</dbReference>
<feature type="region of interest" description="Disordered" evidence="1">
    <location>
        <begin position="85"/>
        <end position="155"/>
    </location>
</feature>
<feature type="compositionally biased region" description="Acidic residues" evidence="1">
    <location>
        <begin position="146"/>
        <end position="155"/>
    </location>
</feature>
<keyword evidence="3" id="KW-1185">Reference proteome</keyword>
<dbReference type="RefSeq" id="WP_380976210.1">
    <property type="nucleotide sequence ID" value="NZ_JBHTEF010000001.1"/>
</dbReference>
<gene>
    <name evidence="2" type="primary">yajC</name>
    <name evidence="2" type="ORF">ACFQWG_03935</name>
</gene>
<accession>A0ABW2SKK3</accession>
<feature type="compositionally biased region" description="Low complexity" evidence="1">
    <location>
        <begin position="124"/>
        <end position="145"/>
    </location>
</feature>